<gene>
    <name evidence="10" type="primary">LOC112280668</name>
    <name evidence="9" type="ORF">PHYPA_003935</name>
</gene>
<feature type="domain" description="Peptidase S9A N-terminal" evidence="8">
    <location>
        <begin position="54"/>
        <end position="466"/>
    </location>
</feature>
<evidence type="ECO:0000256" key="1">
    <source>
        <dbReference type="ARBA" id="ARBA00005228"/>
    </source>
</evidence>
<dbReference type="FunCoup" id="A0A2K1KT20">
    <property type="interactions" value="1670"/>
</dbReference>
<keyword evidence="2 6" id="KW-0645">Protease</keyword>
<dbReference type="PRINTS" id="PR00862">
    <property type="entry name" value="PROLIGOPTASE"/>
</dbReference>
<reference evidence="9 11" key="1">
    <citation type="journal article" date="2008" name="Science">
        <title>The Physcomitrella genome reveals evolutionary insights into the conquest of land by plants.</title>
        <authorList>
            <person name="Rensing S."/>
            <person name="Lang D."/>
            <person name="Zimmer A."/>
            <person name="Terry A."/>
            <person name="Salamov A."/>
            <person name="Shapiro H."/>
            <person name="Nishiyama T."/>
            <person name="Perroud P.-F."/>
            <person name="Lindquist E."/>
            <person name="Kamisugi Y."/>
            <person name="Tanahashi T."/>
            <person name="Sakakibara K."/>
            <person name="Fujita T."/>
            <person name="Oishi K."/>
            <person name="Shin-I T."/>
            <person name="Kuroki Y."/>
            <person name="Toyoda A."/>
            <person name="Suzuki Y."/>
            <person name="Hashimoto A."/>
            <person name="Yamaguchi K."/>
            <person name="Sugano A."/>
            <person name="Kohara Y."/>
            <person name="Fujiyama A."/>
            <person name="Anterola A."/>
            <person name="Aoki S."/>
            <person name="Ashton N."/>
            <person name="Barbazuk W.B."/>
            <person name="Barker E."/>
            <person name="Bennetzen J."/>
            <person name="Bezanilla M."/>
            <person name="Blankenship R."/>
            <person name="Cho S.H."/>
            <person name="Dutcher S."/>
            <person name="Estelle M."/>
            <person name="Fawcett J.A."/>
            <person name="Gundlach H."/>
            <person name="Hanada K."/>
            <person name="Heyl A."/>
            <person name="Hicks K.A."/>
            <person name="Hugh J."/>
            <person name="Lohr M."/>
            <person name="Mayer K."/>
            <person name="Melkozernov A."/>
            <person name="Murata T."/>
            <person name="Nelson D."/>
            <person name="Pils B."/>
            <person name="Prigge M."/>
            <person name="Reiss B."/>
            <person name="Renner T."/>
            <person name="Rombauts S."/>
            <person name="Rushton P."/>
            <person name="Sanderfoot A."/>
            <person name="Schween G."/>
            <person name="Shiu S.-H."/>
            <person name="Stueber K."/>
            <person name="Theodoulou F.L."/>
            <person name="Tu H."/>
            <person name="Van de Peer Y."/>
            <person name="Verrier P.J."/>
            <person name="Waters E."/>
            <person name="Wood A."/>
            <person name="Yang L."/>
            <person name="Cove D."/>
            <person name="Cuming A."/>
            <person name="Hasebe M."/>
            <person name="Lucas S."/>
            <person name="Mishler D.B."/>
            <person name="Reski R."/>
            <person name="Grigoriev I."/>
            <person name="Quatrano R.S."/>
            <person name="Boore J.L."/>
        </authorList>
    </citation>
    <scope>NUCLEOTIDE SEQUENCE [LARGE SCALE GENOMIC DNA]</scope>
    <source>
        <strain evidence="10 11">cv. Gransden 2004</strain>
    </source>
</reference>
<comment type="similarity">
    <text evidence="1 6">Belongs to the peptidase S9A family.</text>
</comment>
<evidence type="ECO:0000256" key="3">
    <source>
        <dbReference type="ARBA" id="ARBA00022801"/>
    </source>
</evidence>
<evidence type="ECO:0000256" key="2">
    <source>
        <dbReference type="ARBA" id="ARBA00022670"/>
    </source>
</evidence>
<dbReference type="InterPro" id="IPR002470">
    <property type="entry name" value="Peptidase_S9A"/>
</dbReference>
<evidence type="ECO:0000313" key="10">
    <source>
        <dbReference type="EnsemblPlants" id="Pp3c3_2940V3.1"/>
    </source>
</evidence>
<dbReference type="PANTHER" id="PTHR11757:SF19">
    <property type="entry name" value="PROLYL ENDOPEPTIDASE-LIKE"/>
    <property type="match status" value="1"/>
</dbReference>
<dbReference type="Pfam" id="PF00326">
    <property type="entry name" value="Peptidase_S9"/>
    <property type="match status" value="1"/>
</dbReference>
<dbReference type="EnsemblPlants" id="Pp3c3_2940V3.1">
    <property type="protein sequence ID" value="Pp3c3_2940V3.1"/>
    <property type="gene ID" value="Pp3c3_2940"/>
</dbReference>
<dbReference type="EC" id="3.4.21.-" evidence="6"/>
<dbReference type="Gene3D" id="2.130.10.120">
    <property type="entry name" value="Prolyl oligopeptidase, N-terminal domain"/>
    <property type="match status" value="1"/>
</dbReference>
<evidence type="ECO:0000256" key="5">
    <source>
        <dbReference type="ARBA" id="ARBA00045448"/>
    </source>
</evidence>
<dbReference type="KEGG" id="ppp:112280668"/>
<evidence type="ECO:0000259" key="7">
    <source>
        <dbReference type="Pfam" id="PF00326"/>
    </source>
</evidence>
<dbReference type="Gramene" id="Pp3c3_2940V3.1">
    <property type="protein sequence ID" value="Pp3c3_2940V3.1"/>
    <property type="gene ID" value="Pp3c3_2940"/>
</dbReference>
<dbReference type="Gramene" id="Pp3c3_2940V3.2">
    <property type="protein sequence ID" value="Pp3c3_2940V3.2"/>
    <property type="gene ID" value="Pp3c3_2940"/>
</dbReference>
<dbReference type="Gramene" id="Pp3c3_2940V3.3">
    <property type="protein sequence ID" value="Pp3c3_2940V3.3"/>
    <property type="gene ID" value="Pp3c3_2940"/>
</dbReference>
<dbReference type="InterPro" id="IPR023302">
    <property type="entry name" value="Pept_S9A_N"/>
</dbReference>
<comment type="function">
    <text evidence="5">Serine peptidase whose precise substrate specificity remains unclear. Does not cleave peptides after a arginine or lysine residue. Regulates trans-Golgi network morphology and sorting by regulating the membrane binding of the AP-1 complex. May play a role in the regulation of synaptic vesicle exocytosis.</text>
</comment>
<dbReference type="InterPro" id="IPR051543">
    <property type="entry name" value="Serine_Peptidase_S9A"/>
</dbReference>
<organism evidence="9">
    <name type="scientific">Physcomitrium patens</name>
    <name type="common">Spreading-leaved earth moss</name>
    <name type="synonym">Physcomitrella patens</name>
    <dbReference type="NCBI Taxonomy" id="3218"/>
    <lineage>
        <taxon>Eukaryota</taxon>
        <taxon>Viridiplantae</taxon>
        <taxon>Streptophyta</taxon>
        <taxon>Embryophyta</taxon>
        <taxon>Bryophyta</taxon>
        <taxon>Bryophytina</taxon>
        <taxon>Bryopsida</taxon>
        <taxon>Funariidae</taxon>
        <taxon>Funariales</taxon>
        <taxon>Funariaceae</taxon>
        <taxon>Physcomitrium</taxon>
    </lineage>
</organism>
<reference evidence="10" key="3">
    <citation type="submission" date="2020-12" db="UniProtKB">
        <authorList>
            <consortium name="EnsemblPlants"/>
        </authorList>
    </citation>
    <scope>IDENTIFICATION</scope>
</reference>
<evidence type="ECO:0000259" key="8">
    <source>
        <dbReference type="Pfam" id="PF02897"/>
    </source>
</evidence>
<dbReference type="Gramene" id="Pp3c3_2940V3.4">
    <property type="protein sequence ID" value="Pp3c3_2940V3.4"/>
    <property type="gene ID" value="Pp3c3_2940"/>
</dbReference>
<dbReference type="EnsemblPlants" id="Pp3c3_2940V3.2">
    <property type="protein sequence ID" value="Pp3c3_2940V3.2"/>
    <property type="gene ID" value="Pp3c3_2940"/>
</dbReference>
<dbReference type="GO" id="GO:0004252">
    <property type="term" value="F:serine-type endopeptidase activity"/>
    <property type="evidence" value="ECO:0007669"/>
    <property type="project" value="UniProtKB-UniRule"/>
</dbReference>
<evidence type="ECO:0000256" key="4">
    <source>
        <dbReference type="ARBA" id="ARBA00022825"/>
    </source>
</evidence>
<dbReference type="STRING" id="3218.A0A2K1KT20"/>
<dbReference type="GO" id="GO:0006508">
    <property type="term" value="P:proteolysis"/>
    <property type="evidence" value="ECO:0007669"/>
    <property type="project" value="UniProtKB-KW"/>
</dbReference>
<dbReference type="EMBL" id="ABEU02000003">
    <property type="protein sequence ID" value="PNR56942.1"/>
    <property type="molecule type" value="Genomic_DNA"/>
</dbReference>
<dbReference type="InterPro" id="IPR001375">
    <property type="entry name" value="Peptidase_S9_cat"/>
</dbReference>
<feature type="domain" description="Peptidase S9 prolyl oligopeptidase catalytic" evidence="7">
    <location>
        <begin position="556"/>
        <end position="769"/>
    </location>
</feature>
<keyword evidence="4 6" id="KW-0720">Serine protease</keyword>
<evidence type="ECO:0000256" key="6">
    <source>
        <dbReference type="RuleBase" id="RU368024"/>
    </source>
</evidence>
<evidence type="ECO:0000313" key="9">
    <source>
        <dbReference type="EMBL" id="PNR56942.1"/>
    </source>
</evidence>
<name>A0A2K1KT20_PHYPA</name>
<dbReference type="EnsemblPlants" id="Pp3c3_2940V3.4">
    <property type="protein sequence ID" value="Pp3c3_2940V3.4"/>
    <property type="gene ID" value="Pp3c3_2940"/>
</dbReference>
<sequence>MGKQRALSRVFFSWHRGRERDSALVSSCLSRFLGSFKSCEREFWSERLHAQTRPPIASKRPFLKEAHGIKWNDPYHWMSSPSEKAHLTEHVRRENRYADVIMADTLPLQHRLVQEMEGRISAELVTPPERWGSWLYYSKVPEGAEFPVYCRRRAEGCDVKGFMSTHEEILLDQNAIAREFGYAHVGMCKLSADHKLLAYTVDKNGCEEFTLFVKDLSSGQVLAQHTVEGVVSVEWAQSEPSLFYTVADNLMRPFKVYCRSLDSSTGSKLVLQENDDSRFVDVARTKDWRYLTLNVNSKTSSEVHLVDARNPGGKVRIVEPRRSEVEYFVEHHDGFLYILTNSGLSPNYRLVRCPVSTPGSDHWEEVIRVEEDMAIVDMDVFHKHLVLYQRKAGLPRVQILDLPHNETCNERRGRELSLPQQVCSILPGVNQDFFSPSIRLTINSPLMPEATFDYDLRTGESTFLQQNQYVLQPNTQNSRSLVERSESRPPNTNCVWRDLSSLYVCKQAIVTSSDGVHVPLTIFHSRNVVKEGTSPALLLGYGAYGQILETEWCSDRLSLLDRGWVLAFAHVRGGGELGREWHHAGRLTKKCNSFQDFIASANYLVEHGYAHPSKLAAWGISAGGLLVAATINMVPDLFCAAILEVPFVDVCNTMLDPTLPLTVADYDEWGNPEDPTYFNYIREYSPYDTLKERTAYPALLVLASLNDTRVGYWEAAKLVAKIRDLAIVGEDKPVILKTSMNTGHFGEKGRYQHLISTALQYAFLMKMMDN</sequence>
<dbReference type="AlphaFoldDB" id="A0A2K1KT20"/>
<dbReference type="Pfam" id="PF02897">
    <property type="entry name" value="Peptidase_S9_N"/>
    <property type="match status" value="1"/>
</dbReference>
<dbReference type="SUPFAM" id="SSF53474">
    <property type="entry name" value="alpha/beta-Hydrolases"/>
    <property type="match status" value="1"/>
</dbReference>
<keyword evidence="11" id="KW-1185">Reference proteome</keyword>
<accession>A0A2K1KT20</accession>
<keyword evidence="3 6" id="KW-0378">Hydrolase</keyword>
<evidence type="ECO:0000313" key="11">
    <source>
        <dbReference type="Proteomes" id="UP000006727"/>
    </source>
</evidence>
<dbReference type="RefSeq" id="XP_024372183.1">
    <property type="nucleotide sequence ID" value="XM_024516415.2"/>
</dbReference>
<dbReference type="InterPro" id="IPR029058">
    <property type="entry name" value="AB_hydrolase_fold"/>
</dbReference>
<proteinExistence type="inferred from homology"/>
<dbReference type="GeneID" id="112280668"/>
<protein>
    <recommendedName>
        <fullName evidence="6">Prolyl endopeptidase</fullName>
        <ecNumber evidence="6">3.4.21.-</ecNumber>
    </recommendedName>
</protein>
<dbReference type="SUPFAM" id="SSF50993">
    <property type="entry name" value="Peptidase/esterase 'gauge' domain"/>
    <property type="match status" value="1"/>
</dbReference>
<dbReference type="Proteomes" id="UP000006727">
    <property type="component" value="Chromosome 3"/>
</dbReference>
<dbReference type="PANTHER" id="PTHR11757">
    <property type="entry name" value="PROTEASE FAMILY S9A OLIGOPEPTIDASE"/>
    <property type="match status" value="1"/>
</dbReference>
<dbReference type="Gene3D" id="3.40.50.1820">
    <property type="entry name" value="alpha/beta hydrolase"/>
    <property type="match status" value="1"/>
</dbReference>
<dbReference type="EnsemblPlants" id="Pp3c3_2940V3.3">
    <property type="protein sequence ID" value="Pp3c3_2940V3.3"/>
    <property type="gene ID" value="Pp3c3_2940"/>
</dbReference>
<dbReference type="OMA" id="LINCNSK"/>
<reference evidence="9 11" key="2">
    <citation type="journal article" date="2018" name="Plant J.">
        <title>The Physcomitrella patens chromosome-scale assembly reveals moss genome structure and evolution.</title>
        <authorList>
            <person name="Lang D."/>
            <person name="Ullrich K.K."/>
            <person name="Murat F."/>
            <person name="Fuchs J."/>
            <person name="Jenkins J."/>
            <person name="Haas F.B."/>
            <person name="Piednoel M."/>
            <person name="Gundlach H."/>
            <person name="Van Bel M."/>
            <person name="Meyberg R."/>
            <person name="Vives C."/>
            <person name="Morata J."/>
            <person name="Symeonidi A."/>
            <person name="Hiss M."/>
            <person name="Muchero W."/>
            <person name="Kamisugi Y."/>
            <person name="Saleh O."/>
            <person name="Blanc G."/>
            <person name="Decker E.L."/>
            <person name="van Gessel N."/>
            <person name="Grimwood J."/>
            <person name="Hayes R.D."/>
            <person name="Graham S.W."/>
            <person name="Gunter L.E."/>
            <person name="McDaniel S.F."/>
            <person name="Hoernstein S.N.W."/>
            <person name="Larsson A."/>
            <person name="Li F.W."/>
            <person name="Perroud P.F."/>
            <person name="Phillips J."/>
            <person name="Ranjan P."/>
            <person name="Rokshar D.S."/>
            <person name="Rothfels C.J."/>
            <person name="Schneider L."/>
            <person name="Shu S."/>
            <person name="Stevenson D.W."/>
            <person name="Thummler F."/>
            <person name="Tillich M."/>
            <person name="Villarreal Aguilar J.C."/>
            <person name="Widiez T."/>
            <person name="Wong G.K."/>
            <person name="Wymore A."/>
            <person name="Zhang Y."/>
            <person name="Zimmer A.D."/>
            <person name="Quatrano R.S."/>
            <person name="Mayer K.F.X."/>
            <person name="Goodstein D."/>
            <person name="Casacuberta J.M."/>
            <person name="Vandepoele K."/>
            <person name="Reski R."/>
            <person name="Cuming A.C."/>
            <person name="Tuskan G.A."/>
            <person name="Maumus F."/>
            <person name="Salse J."/>
            <person name="Schmutz J."/>
            <person name="Rensing S.A."/>
        </authorList>
    </citation>
    <scope>NUCLEOTIDE SEQUENCE [LARGE SCALE GENOMIC DNA]</scope>
    <source>
        <strain evidence="10 11">cv. Gransden 2004</strain>
    </source>
</reference>
<dbReference type="PaxDb" id="3218-PP1S1_500V6.1"/>
<dbReference type="OrthoDB" id="248387at2759"/>